<feature type="signal peptide" evidence="1">
    <location>
        <begin position="1"/>
        <end position="16"/>
    </location>
</feature>
<evidence type="ECO:0000256" key="1">
    <source>
        <dbReference type="SAM" id="SignalP"/>
    </source>
</evidence>
<evidence type="ECO:0000313" key="2">
    <source>
        <dbReference type="Proteomes" id="UP000887577"/>
    </source>
</evidence>
<protein>
    <submittedName>
        <fullName evidence="3">Uncharacterized protein</fullName>
    </submittedName>
</protein>
<dbReference type="AlphaFoldDB" id="A0A914YEN3"/>
<sequence length="66" mass="7732">MAENVLLLTWLDFLLADSTDAALAFVKPEHEKLFEPLKTHRDCIFALPLLEKRLQERKELQKNQVL</sequence>
<proteinExistence type="predicted"/>
<keyword evidence="2" id="KW-1185">Reference proteome</keyword>
<reference evidence="3" key="1">
    <citation type="submission" date="2022-11" db="UniProtKB">
        <authorList>
            <consortium name="WormBaseParasite"/>
        </authorList>
    </citation>
    <scope>IDENTIFICATION</scope>
</reference>
<feature type="chain" id="PRO_5037985108" evidence="1">
    <location>
        <begin position="17"/>
        <end position="66"/>
    </location>
</feature>
<dbReference type="InterPro" id="IPR036282">
    <property type="entry name" value="Glutathione-S-Trfase_C_sf"/>
</dbReference>
<accession>A0A914YEN3</accession>
<dbReference type="SUPFAM" id="SSF47616">
    <property type="entry name" value="GST C-terminal domain-like"/>
    <property type="match status" value="1"/>
</dbReference>
<dbReference type="WBParaSite" id="PSU_v2.g18727.t1">
    <property type="protein sequence ID" value="PSU_v2.g18727.t1"/>
    <property type="gene ID" value="PSU_v2.g18727"/>
</dbReference>
<evidence type="ECO:0000313" key="3">
    <source>
        <dbReference type="WBParaSite" id="PSU_v2.g18727.t1"/>
    </source>
</evidence>
<name>A0A914YEN3_9BILA</name>
<dbReference type="Proteomes" id="UP000887577">
    <property type="component" value="Unplaced"/>
</dbReference>
<keyword evidence="1" id="KW-0732">Signal</keyword>
<organism evidence="2 3">
    <name type="scientific">Panagrolaimus superbus</name>
    <dbReference type="NCBI Taxonomy" id="310955"/>
    <lineage>
        <taxon>Eukaryota</taxon>
        <taxon>Metazoa</taxon>
        <taxon>Ecdysozoa</taxon>
        <taxon>Nematoda</taxon>
        <taxon>Chromadorea</taxon>
        <taxon>Rhabditida</taxon>
        <taxon>Tylenchina</taxon>
        <taxon>Panagrolaimomorpha</taxon>
        <taxon>Panagrolaimoidea</taxon>
        <taxon>Panagrolaimidae</taxon>
        <taxon>Panagrolaimus</taxon>
    </lineage>
</organism>